<keyword evidence="3" id="KW-1185">Reference proteome</keyword>
<dbReference type="OrthoDB" id="4330022at2"/>
<accession>A0A4R4UZN8</accession>
<dbReference type="EMBL" id="SMKV01000007">
    <property type="protein sequence ID" value="TDC94353.1"/>
    <property type="molecule type" value="Genomic_DNA"/>
</dbReference>
<name>A0A4R4UZN8_9PSEU</name>
<protein>
    <submittedName>
        <fullName evidence="2">DUF397 domain-containing protein</fullName>
    </submittedName>
</protein>
<reference evidence="2 3" key="1">
    <citation type="submission" date="2019-03" db="EMBL/GenBank/DDBJ databases">
        <title>Draft genome sequences of novel Actinobacteria.</title>
        <authorList>
            <person name="Sahin N."/>
            <person name="Ay H."/>
            <person name="Saygin H."/>
        </authorList>
    </citation>
    <scope>NUCLEOTIDE SEQUENCE [LARGE SCALE GENOMIC DNA]</scope>
    <source>
        <strain evidence="2 3">16K404</strain>
    </source>
</reference>
<evidence type="ECO:0000313" key="3">
    <source>
        <dbReference type="Proteomes" id="UP000294744"/>
    </source>
</evidence>
<feature type="domain" description="DUF397" evidence="1">
    <location>
        <begin position="7"/>
        <end position="60"/>
    </location>
</feature>
<organism evidence="2 3">
    <name type="scientific">Saccharopolyspora aridisoli</name>
    <dbReference type="NCBI Taxonomy" id="2530385"/>
    <lineage>
        <taxon>Bacteria</taxon>
        <taxon>Bacillati</taxon>
        <taxon>Actinomycetota</taxon>
        <taxon>Actinomycetes</taxon>
        <taxon>Pseudonocardiales</taxon>
        <taxon>Pseudonocardiaceae</taxon>
        <taxon>Saccharopolyspora</taxon>
    </lineage>
</organism>
<dbReference type="InterPro" id="IPR007278">
    <property type="entry name" value="DUF397"/>
</dbReference>
<evidence type="ECO:0000259" key="1">
    <source>
        <dbReference type="Pfam" id="PF04149"/>
    </source>
</evidence>
<evidence type="ECO:0000313" key="2">
    <source>
        <dbReference type="EMBL" id="TDC94353.1"/>
    </source>
</evidence>
<comment type="caution">
    <text evidence="2">The sequence shown here is derived from an EMBL/GenBank/DDBJ whole genome shotgun (WGS) entry which is preliminary data.</text>
</comment>
<dbReference type="RefSeq" id="WP_132620929.1">
    <property type="nucleotide sequence ID" value="NZ_SMKV01000007.1"/>
</dbReference>
<dbReference type="AlphaFoldDB" id="A0A4R4UZN8"/>
<dbReference type="Pfam" id="PF04149">
    <property type="entry name" value="DUF397"/>
    <property type="match status" value="1"/>
</dbReference>
<proteinExistence type="predicted"/>
<sequence>MNELAGAVWRKSSRSTDQGQCVELAQNLPHVSGFRDSKAPDRAALAFSKERFADFLVAVKAGRLDG</sequence>
<gene>
    <name evidence="2" type="ORF">E1161_07310</name>
</gene>
<dbReference type="Proteomes" id="UP000294744">
    <property type="component" value="Unassembled WGS sequence"/>
</dbReference>